<gene>
    <name evidence="6" type="primary">sad</name>
    <name evidence="6" type="ORF">PS918_00550</name>
</gene>
<reference evidence="6 7" key="1">
    <citation type="submission" date="2019-09" db="EMBL/GenBank/DDBJ databases">
        <authorList>
            <person name="Chandra G."/>
            <person name="Truman W A."/>
        </authorList>
    </citation>
    <scope>NUCLEOTIDE SEQUENCE [LARGE SCALE GENOMIC DNA]</scope>
    <source>
        <strain evidence="6">PS918</strain>
    </source>
</reference>
<feature type="domain" description="Aldehyde dehydrogenase" evidence="5">
    <location>
        <begin position="12"/>
        <end position="465"/>
    </location>
</feature>
<protein>
    <submittedName>
        <fullName evidence="6">Succinate semialdehyde dehydrogenase [NAD(P)+] Sad</fullName>
        <ecNumber evidence="6">1.2.1.16</ecNumber>
    </submittedName>
</protein>
<evidence type="ECO:0000259" key="5">
    <source>
        <dbReference type="Pfam" id="PF00171"/>
    </source>
</evidence>
<dbReference type="AlphaFoldDB" id="A0A5E7QZ48"/>
<sequence length="472" mass="51457">MAKTNAENIMPEKIQLISPVDGRVYAERECADVIQLDKALDVAATAQAQWKRRPLSERAAFCSAAVNAMLAMKDEIVPELAWQIGRPVRYGAGELRGFEERARHMIAIAPEALADVEPTPINGFRRHIKREPLGTVLVIAPWNYPYLTAVNTLIPALMAGNSVILKHASQTLLVGERFAEAFRRAQLPEGLFQNLVLSHLSTSAAISSGKLDQVNFTGSVNGGRTMEHAAVERFMGLGLELGGKDPAYVRADANLEHAVENLVDGSFFNSGQSCCAIERIYVDQTLYPAFIERFAALTRQYVLGNPLDEATTLGPLVNAKAADFVRGQIAEALTQGARALIGPQDFPKDVPGSAYLAPQVLVDVTHDMSVMRDESFGPVVGIMPVTGDEQAIALMNDSEFGLSASIWTRDLAAAERLGNEIETGTVFMNRCDYLDPALAWTGVKNSGRGVTLSRLGYEHLTRAKSFHLRHEI</sequence>
<evidence type="ECO:0000313" key="6">
    <source>
        <dbReference type="EMBL" id="VVP67311.1"/>
    </source>
</evidence>
<dbReference type="InterPro" id="IPR015590">
    <property type="entry name" value="Aldehyde_DH_dom"/>
</dbReference>
<dbReference type="PROSITE" id="PS00687">
    <property type="entry name" value="ALDEHYDE_DEHYDR_GLU"/>
    <property type="match status" value="1"/>
</dbReference>
<dbReference type="PROSITE" id="PS00070">
    <property type="entry name" value="ALDEHYDE_DEHYDR_CYS"/>
    <property type="match status" value="1"/>
</dbReference>
<dbReference type="InterPro" id="IPR016160">
    <property type="entry name" value="Ald_DH_CS_CYS"/>
</dbReference>
<dbReference type="Proteomes" id="UP000326611">
    <property type="component" value="Unassembled WGS sequence"/>
</dbReference>
<dbReference type="GO" id="GO:0009013">
    <property type="term" value="F:succinate-semialdehyde dehydrogenase [NAD(P)+] activity"/>
    <property type="evidence" value="ECO:0007669"/>
    <property type="project" value="UniProtKB-EC"/>
</dbReference>
<accession>A0A5E7QZ48</accession>
<dbReference type="InterPro" id="IPR029510">
    <property type="entry name" value="Ald_DH_CS_GLU"/>
</dbReference>
<feature type="active site" evidence="3">
    <location>
        <position position="240"/>
    </location>
</feature>
<dbReference type="Gene3D" id="3.40.605.10">
    <property type="entry name" value="Aldehyde Dehydrogenase, Chain A, domain 1"/>
    <property type="match status" value="1"/>
</dbReference>
<dbReference type="FunFam" id="3.40.309.10:FF:000009">
    <property type="entry name" value="Aldehyde dehydrogenase A"/>
    <property type="match status" value="1"/>
</dbReference>
<evidence type="ECO:0000256" key="4">
    <source>
        <dbReference type="RuleBase" id="RU003345"/>
    </source>
</evidence>
<dbReference type="SUPFAM" id="SSF53720">
    <property type="entry name" value="ALDH-like"/>
    <property type="match status" value="1"/>
</dbReference>
<dbReference type="Pfam" id="PF00171">
    <property type="entry name" value="Aldedh"/>
    <property type="match status" value="1"/>
</dbReference>
<keyword evidence="2 4" id="KW-0560">Oxidoreductase</keyword>
<dbReference type="InterPro" id="IPR016163">
    <property type="entry name" value="Ald_DH_C"/>
</dbReference>
<dbReference type="Gene3D" id="3.40.309.10">
    <property type="entry name" value="Aldehyde Dehydrogenase, Chain A, domain 2"/>
    <property type="match status" value="1"/>
</dbReference>
<evidence type="ECO:0000256" key="3">
    <source>
        <dbReference type="PROSITE-ProRule" id="PRU10007"/>
    </source>
</evidence>
<comment type="similarity">
    <text evidence="1 4">Belongs to the aldehyde dehydrogenase family.</text>
</comment>
<dbReference type="PANTHER" id="PTHR11699">
    <property type="entry name" value="ALDEHYDE DEHYDROGENASE-RELATED"/>
    <property type="match status" value="1"/>
</dbReference>
<organism evidence="6 7">
    <name type="scientific">Pseudomonas fluorescens</name>
    <dbReference type="NCBI Taxonomy" id="294"/>
    <lineage>
        <taxon>Bacteria</taxon>
        <taxon>Pseudomonadati</taxon>
        <taxon>Pseudomonadota</taxon>
        <taxon>Gammaproteobacteria</taxon>
        <taxon>Pseudomonadales</taxon>
        <taxon>Pseudomonadaceae</taxon>
        <taxon>Pseudomonas</taxon>
    </lineage>
</organism>
<dbReference type="CDD" id="cd07102">
    <property type="entry name" value="ALDH_EDX86601"/>
    <property type="match status" value="1"/>
</dbReference>
<proteinExistence type="inferred from homology"/>
<dbReference type="EMBL" id="CABVIY010000001">
    <property type="protein sequence ID" value="VVP67311.1"/>
    <property type="molecule type" value="Genomic_DNA"/>
</dbReference>
<name>A0A5E7QZ48_PSEFL</name>
<dbReference type="InterPro" id="IPR016162">
    <property type="entry name" value="Ald_DH_N"/>
</dbReference>
<dbReference type="InterPro" id="IPR016161">
    <property type="entry name" value="Ald_DH/histidinol_DH"/>
</dbReference>
<dbReference type="EC" id="1.2.1.16" evidence="6"/>
<evidence type="ECO:0000256" key="1">
    <source>
        <dbReference type="ARBA" id="ARBA00009986"/>
    </source>
</evidence>
<evidence type="ECO:0000256" key="2">
    <source>
        <dbReference type="ARBA" id="ARBA00023002"/>
    </source>
</evidence>
<evidence type="ECO:0000313" key="7">
    <source>
        <dbReference type="Proteomes" id="UP000326611"/>
    </source>
</evidence>